<comment type="caution">
    <text evidence="1">The sequence shown here is derived from an EMBL/GenBank/DDBJ whole genome shotgun (WGS) entry which is preliminary data.</text>
</comment>
<reference evidence="1 2" key="1">
    <citation type="journal article" date="2022" name="Hortic Res">
        <title>A haplotype resolved chromosomal level avocado genome allows analysis of novel avocado genes.</title>
        <authorList>
            <person name="Nath O."/>
            <person name="Fletcher S.J."/>
            <person name="Hayward A."/>
            <person name="Shaw L.M."/>
            <person name="Masouleh A.K."/>
            <person name="Furtado A."/>
            <person name="Henry R.J."/>
            <person name="Mitter N."/>
        </authorList>
    </citation>
    <scope>NUCLEOTIDE SEQUENCE [LARGE SCALE GENOMIC DNA]</scope>
    <source>
        <strain evidence="2">cv. Hass</strain>
    </source>
</reference>
<dbReference type="EMBL" id="CM056815">
    <property type="protein sequence ID" value="KAJ8631555.1"/>
    <property type="molecule type" value="Genomic_DNA"/>
</dbReference>
<organism evidence="1 2">
    <name type="scientific">Persea americana</name>
    <name type="common">Avocado</name>
    <dbReference type="NCBI Taxonomy" id="3435"/>
    <lineage>
        <taxon>Eukaryota</taxon>
        <taxon>Viridiplantae</taxon>
        <taxon>Streptophyta</taxon>
        <taxon>Embryophyta</taxon>
        <taxon>Tracheophyta</taxon>
        <taxon>Spermatophyta</taxon>
        <taxon>Magnoliopsida</taxon>
        <taxon>Magnoliidae</taxon>
        <taxon>Laurales</taxon>
        <taxon>Lauraceae</taxon>
        <taxon>Persea</taxon>
    </lineage>
</organism>
<keyword evidence="2" id="KW-1185">Reference proteome</keyword>
<proteinExistence type="predicted"/>
<sequence>MSANRMFVVLASVFVPTSTCLQATSEDNTQLWHCRYGHLNFKGLRTLLYKGMVRGLPMLKASSKSPTLAVKDVTPEEAWSGIKPCVDHFRVFGCVAHVHVPDSQRKKLDNKSFKCVLLGVSEESKAYRLYDPISKKIVISRDIVCVEDEKWNWGRSAEEVKHDVLEWEGDNEDADANEEG</sequence>
<dbReference type="Proteomes" id="UP001234297">
    <property type="component" value="Chromosome 7"/>
</dbReference>
<accession>A0ACC2LE01</accession>
<name>A0ACC2LE01_PERAE</name>
<evidence type="ECO:0000313" key="2">
    <source>
        <dbReference type="Proteomes" id="UP001234297"/>
    </source>
</evidence>
<protein>
    <submittedName>
        <fullName evidence="1">Uncharacterized protein</fullName>
    </submittedName>
</protein>
<gene>
    <name evidence="1" type="ORF">MRB53_024878</name>
</gene>
<evidence type="ECO:0000313" key="1">
    <source>
        <dbReference type="EMBL" id="KAJ8631555.1"/>
    </source>
</evidence>